<keyword evidence="1" id="KW-0812">Transmembrane</keyword>
<gene>
    <name evidence="2" type="ORF">ENM66_05000</name>
</gene>
<keyword evidence="1" id="KW-1133">Transmembrane helix</keyword>
<dbReference type="AlphaFoldDB" id="A0A7J3Z7E9"/>
<organism evidence="2">
    <name type="scientific">Ignisphaera aggregans</name>
    <dbReference type="NCBI Taxonomy" id="334771"/>
    <lineage>
        <taxon>Archaea</taxon>
        <taxon>Thermoproteota</taxon>
        <taxon>Thermoprotei</taxon>
        <taxon>Desulfurococcales</taxon>
        <taxon>Desulfurococcaceae</taxon>
        <taxon>Ignisphaera</taxon>
    </lineage>
</organism>
<evidence type="ECO:0000256" key="1">
    <source>
        <dbReference type="SAM" id="Phobius"/>
    </source>
</evidence>
<dbReference type="EMBL" id="DRYQ01000075">
    <property type="protein sequence ID" value="HHQ50690.1"/>
    <property type="molecule type" value="Genomic_DNA"/>
</dbReference>
<reference evidence="2" key="1">
    <citation type="journal article" date="2020" name="mSystems">
        <title>Genome- and Community-Level Interaction Insights into Carbon Utilization and Element Cycling Functions of Hydrothermarchaeota in Hydrothermal Sediment.</title>
        <authorList>
            <person name="Zhou Z."/>
            <person name="Liu Y."/>
            <person name="Xu W."/>
            <person name="Pan J."/>
            <person name="Luo Z.H."/>
            <person name="Li M."/>
        </authorList>
    </citation>
    <scope>NUCLEOTIDE SEQUENCE [LARGE SCALE GENOMIC DNA]</scope>
    <source>
        <strain evidence="2">SpSt-1105</strain>
    </source>
</reference>
<protein>
    <submittedName>
        <fullName evidence="2">Uncharacterized protein</fullName>
    </submittedName>
</protein>
<comment type="caution">
    <text evidence="2">The sequence shown here is derived from an EMBL/GenBank/DDBJ whole genome shotgun (WGS) entry which is preliminary data.</text>
</comment>
<sequence length="59" mass="6428">MCAALTIISTVTSATTRIQTPMQTIITTATQIDWRAAASIATILLIIGIVIGWIARRKW</sequence>
<proteinExistence type="predicted"/>
<evidence type="ECO:0000313" key="2">
    <source>
        <dbReference type="EMBL" id="HHQ50690.1"/>
    </source>
</evidence>
<keyword evidence="1" id="KW-0472">Membrane</keyword>
<name>A0A7J3Z7E9_9CREN</name>
<accession>A0A7J3Z7E9</accession>
<feature type="transmembrane region" description="Helical" evidence="1">
    <location>
        <begin position="37"/>
        <end position="55"/>
    </location>
</feature>